<dbReference type="AlphaFoldDB" id="A0A2N6LI04"/>
<name>A0A2N6LI04_9CYAN</name>
<dbReference type="RefSeq" id="WP_102181328.1">
    <property type="nucleotide sequence ID" value="NZ_NMQE01000256.1"/>
</dbReference>
<organism evidence="1 2">
    <name type="scientific">Fischerella thermalis CCMEE 5318</name>
    <dbReference type="NCBI Taxonomy" id="2019666"/>
    <lineage>
        <taxon>Bacteria</taxon>
        <taxon>Bacillati</taxon>
        <taxon>Cyanobacteriota</taxon>
        <taxon>Cyanophyceae</taxon>
        <taxon>Nostocales</taxon>
        <taxon>Hapalosiphonaceae</taxon>
        <taxon>Fischerella</taxon>
    </lineage>
</organism>
<reference evidence="1 2" key="1">
    <citation type="submission" date="2017-07" db="EMBL/GenBank/DDBJ databases">
        <title>Genomes of Fischerella (Mastigocladus) sp. strains.</title>
        <authorList>
            <person name="Miller S.R."/>
        </authorList>
    </citation>
    <scope>NUCLEOTIDE SEQUENCE [LARGE SCALE GENOMIC DNA]</scope>
    <source>
        <strain evidence="1 2">CCMEE 5318</strain>
    </source>
</reference>
<proteinExistence type="predicted"/>
<protein>
    <submittedName>
        <fullName evidence="1">Uncharacterized protein</fullName>
    </submittedName>
</protein>
<dbReference type="Proteomes" id="UP000235081">
    <property type="component" value="Unassembled WGS sequence"/>
</dbReference>
<evidence type="ECO:0000313" key="1">
    <source>
        <dbReference type="EMBL" id="PMB23853.1"/>
    </source>
</evidence>
<dbReference type="EMBL" id="NMQE01000256">
    <property type="protein sequence ID" value="PMB23853.1"/>
    <property type="molecule type" value="Genomic_DNA"/>
</dbReference>
<accession>A0A2N6LI04</accession>
<comment type="caution">
    <text evidence="1">The sequence shown here is derived from an EMBL/GenBank/DDBJ whole genome shotgun (WGS) entry which is preliminary data.</text>
</comment>
<gene>
    <name evidence="1" type="ORF">CEN46_09325</name>
</gene>
<sequence length="87" mass="10344">MFDSTELSKALQYRIQGKSGDWRYSHKIPGVYPKYVFWKFADRCPNTRVSVELSQKAVLDRVWERPKIPKHPIKSFKITKLEAFQEI</sequence>
<evidence type="ECO:0000313" key="2">
    <source>
        <dbReference type="Proteomes" id="UP000235081"/>
    </source>
</evidence>